<sequence length="1126" mass="120472">MGDAPPTAGASPSRVALERRLRAFEIDGDAAAILEPTAVADAVRLWHATRGDERERQAAAVLTARLHWHRFHLLAPGAGERDGLTARSLTGHLDTTARHLLPQLLGPMPGDLFRDGYGGITPERLHDRASAMVHGRRTPLTVGTLVSAAILWRAAAAGTPEDDPRHAEYLFQFTTMVRPLAERCADMGLLSEAARVGDIAAAAEAEVPLRILRTMHVGVMLLALYADSFDPALLPRIVAGNRLVLRLIPGDFPDRPTLLHNQGDMLLRSYRHSNDPGELAEAVGVMRAAIDADPSASPEQRFDFAEALRLLCLATDDAALVDEAQRTLALAGDAPKVLAARGQVLRMLFERDGGPHRLAEAVACGRAAVEAATGDDARHGEHLLYLSSTLDTVYENGGDLEVLRESVRLGQRAVELALPGLRGGYQSNQGRRLQLLFERTGDTEALRDAIRLSRLAIADVPAGHEDRPRRLNHLATSLLQLHLRTDEIGPLVEAVRLGREAVADATRGMARNRYRKNLASALGRLHEVVDDPAALAEAVAAVRSAVEETPAHVPEYAVYLLTLANLSTAGEAVAILRTALDRAAPGHAAYPHLQLALARHLDGAEAAELYRQVGDAPAAAPAVRIAGHRRASILTLIGGDPATALADLENAVALLPLATARTLDRADREHQLGRLTGLPDQAARTAVAAGRPDRAVELLEQTRGLLAAEIYATSGSDMARLRQEHPERAAGLDDLRIRLAGPDPADRVRAHAAWTAHIEEIRRLDGFGGFLEPPAARRLAAQACEGPVVYLTADATGRALVLRDTEAPVTVVDLPDLTVDAVADRVTALHLALAADPAGGQDDLHDLLEWLWDAVAGPVLDVLGFTGPPDGDWPRLWWCPVGVLAMLPIHAAGHHRDDSGRTTVDRVVSSYLSTVRSLEHTRSAAPSATRATLTVAAPVVPGYPELPGAAAESRLISELVPGARRLTDPTRDRVLAALAEHSVAHFACHSELRLDDPGRSLLALPDHRTAPLTVSDIAGRRFPHELAYLSACSTAFGNPLLADEAVHITGAFHLAGYRHVIGTLWPAGDAAGSWMARTFFAALTGDGTHPPDTGRAAVALHHATRDLRRLSLDAPTLWANFTHTGA</sequence>
<feature type="domain" description="CHAT" evidence="1">
    <location>
        <begin position="846"/>
        <end position="1125"/>
    </location>
</feature>
<proteinExistence type="predicted"/>
<gene>
    <name evidence="2" type="ORF">J5X75_14200</name>
</gene>
<evidence type="ECO:0000259" key="1">
    <source>
        <dbReference type="Pfam" id="PF12770"/>
    </source>
</evidence>
<dbReference type="EMBL" id="JAGFNS010000008">
    <property type="protein sequence ID" value="MBO3738675.1"/>
    <property type="molecule type" value="Genomic_DNA"/>
</dbReference>
<name>A0ABS3UIR2_9ACTN</name>
<dbReference type="RefSeq" id="WP_208467831.1">
    <property type="nucleotide sequence ID" value="NZ_JAGFNS010000008.1"/>
</dbReference>
<organism evidence="2 3">
    <name type="scientific">Actinoplanes flavus</name>
    <dbReference type="NCBI Taxonomy" id="2820290"/>
    <lineage>
        <taxon>Bacteria</taxon>
        <taxon>Bacillati</taxon>
        <taxon>Actinomycetota</taxon>
        <taxon>Actinomycetes</taxon>
        <taxon>Micromonosporales</taxon>
        <taxon>Micromonosporaceae</taxon>
        <taxon>Actinoplanes</taxon>
    </lineage>
</organism>
<evidence type="ECO:0000313" key="2">
    <source>
        <dbReference type="EMBL" id="MBO3738675.1"/>
    </source>
</evidence>
<dbReference type="Proteomes" id="UP000679690">
    <property type="component" value="Unassembled WGS sequence"/>
</dbReference>
<dbReference type="InterPro" id="IPR024983">
    <property type="entry name" value="CHAT_dom"/>
</dbReference>
<evidence type="ECO:0000313" key="3">
    <source>
        <dbReference type="Proteomes" id="UP000679690"/>
    </source>
</evidence>
<protein>
    <submittedName>
        <fullName evidence="2">CHAT domain-containing protein</fullName>
    </submittedName>
</protein>
<reference evidence="2 3" key="1">
    <citation type="submission" date="2021-03" db="EMBL/GenBank/DDBJ databases">
        <title>Actinoplanes flavus sp. nov., a novel actinomycete isolated from Coconut Palm rhizosphere soil.</title>
        <authorList>
            <person name="Luo X."/>
        </authorList>
    </citation>
    <scope>NUCLEOTIDE SEQUENCE [LARGE SCALE GENOMIC DNA]</scope>
    <source>
        <strain evidence="2 3">NEAU-H7</strain>
    </source>
</reference>
<comment type="caution">
    <text evidence="2">The sequence shown here is derived from an EMBL/GenBank/DDBJ whole genome shotgun (WGS) entry which is preliminary data.</text>
</comment>
<keyword evidence="3" id="KW-1185">Reference proteome</keyword>
<accession>A0ABS3UIR2</accession>
<dbReference type="Pfam" id="PF12770">
    <property type="entry name" value="CHAT"/>
    <property type="match status" value="1"/>
</dbReference>